<accession>A0AAV4SKP0</accession>
<dbReference type="Proteomes" id="UP001054837">
    <property type="component" value="Unassembled WGS sequence"/>
</dbReference>
<name>A0AAV4SKP0_9ARAC</name>
<proteinExistence type="predicted"/>
<evidence type="ECO:0000313" key="1">
    <source>
        <dbReference type="EMBL" id="GIY34579.1"/>
    </source>
</evidence>
<evidence type="ECO:0000313" key="2">
    <source>
        <dbReference type="Proteomes" id="UP001054837"/>
    </source>
</evidence>
<protein>
    <submittedName>
        <fullName evidence="1">Uncharacterized protein</fullName>
    </submittedName>
</protein>
<keyword evidence="2" id="KW-1185">Reference proteome</keyword>
<organism evidence="1 2">
    <name type="scientific">Caerostris darwini</name>
    <dbReference type="NCBI Taxonomy" id="1538125"/>
    <lineage>
        <taxon>Eukaryota</taxon>
        <taxon>Metazoa</taxon>
        <taxon>Ecdysozoa</taxon>
        <taxon>Arthropoda</taxon>
        <taxon>Chelicerata</taxon>
        <taxon>Arachnida</taxon>
        <taxon>Araneae</taxon>
        <taxon>Araneomorphae</taxon>
        <taxon>Entelegynae</taxon>
        <taxon>Araneoidea</taxon>
        <taxon>Araneidae</taxon>
        <taxon>Caerostris</taxon>
    </lineage>
</organism>
<comment type="caution">
    <text evidence="1">The sequence shown here is derived from an EMBL/GenBank/DDBJ whole genome shotgun (WGS) entry which is preliminary data.</text>
</comment>
<sequence length="95" mass="10763">MTIKTIVHLMACFWKCRSFSKYAQNNPEYSPIVRSSTTSIKSLRNPGTCPLCCQTFVLKQAWLPIIEENGADIHQATKSPSAFLSQSKFNFKPFT</sequence>
<gene>
    <name evidence="1" type="ORF">CDAR_430451</name>
</gene>
<reference evidence="1 2" key="1">
    <citation type="submission" date="2021-06" db="EMBL/GenBank/DDBJ databases">
        <title>Caerostris darwini draft genome.</title>
        <authorList>
            <person name="Kono N."/>
            <person name="Arakawa K."/>
        </authorList>
    </citation>
    <scope>NUCLEOTIDE SEQUENCE [LARGE SCALE GENOMIC DNA]</scope>
</reference>
<dbReference type="EMBL" id="BPLQ01008079">
    <property type="protein sequence ID" value="GIY34579.1"/>
    <property type="molecule type" value="Genomic_DNA"/>
</dbReference>
<dbReference type="AlphaFoldDB" id="A0AAV4SKP0"/>